<feature type="transmembrane region" description="Helical" evidence="10">
    <location>
        <begin position="390"/>
        <end position="410"/>
    </location>
</feature>
<feature type="region of interest" description="Disordered" evidence="9">
    <location>
        <begin position="1"/>
        <end position="24"/>
    </location>
</feature>
<accession>A0A7E4VGU1</accession>
<proteinExistence type="inferred from homology"/>
<evidence type="ECO:0000256" key="10">
    <source>
        <dbReference type="SAM" id="Phobius"/>
    </source>
</evidence>
<dbReference type="GO" id="GO:0008324">
    <property type="term" value="F:monoatomic cation transmembrane transporter activity"/>
    <property type="evidence" value="ECO:0007669"/>
    <property type="project" value="InterPro"/>
</dbReference>
<evidence type="ECO:0000256" key="6">
    <source>
        <dbReference type="ARBA" id="ARBA00022989"/>
    </source>
</evidence>
<keyword evidence="4 10" id="KW-0812">Transmembrane</keyword>
<evidence type="ECO:0000256" key="5">
    <source>
        <dbReference type="ARBA" id="ARBA00022842"/>
    </source>
</evidence>
<comment type="subcellular location">
    <subcellularLocation>
        <location evidence="1">Membrane</location>
        <topology evidence="1">Multi-pass membrane protein</topology>
    </subcellularLocation>
</comment>
<evidence type="ECO:0000256" key="2">
    <source>
        <dbReference type="ARBA" id="ARBA00009749"/>
    </source>
</evidence>
<evidence type="ECO:0000256" key="3">
    <source>
        <dbReference type="ARBA" id="ARBA00022448"/>
    </source>
</evidence>
<feature type="transmembrane region" description="Helical" evidence="10">
    <location>
        <begin position="76"/>
        <end position="99"/>
    </location>
</feature>
<dbReference type="GO" id="GO:0005886">
    <property type="term" value="C:plasma membrane"/>
    <property type="evidence" value="ECO:0007669"/>
    <property type="project" value="TreeGrafter"/>
</dbReference>
<dbReference type="PANTHER" id="PTHR16228">
    <property type="entry name" value="DIVALENT CATION TRANSPORTER SOLUTE CARRIER FAMILY 41"/>
    <property type="match status" value="1"/>
</dbReference>
<dbReference type="AlphaFoldDB" id="A0A7E4VGU1"/>
<dbReference type="SUPFAM" id="SSF161093">
    <property type="entry name" value="MgtE membrane domain-like"/>
    <property type="match status" value="2"/>
</dbReference>
<protein>
    <submittedName>
        <fullName evidence="13">Divalent cation transporter</fullName>
    </submittedName>
</protein>
<dbReference type="Gene3D" id="1.10.357.20">
    <property type="entry name" value="SLC41 divalent cation transporters, integral membrane domain"/>
    <property type="match status" value="2"/>
</dbReference>
<feature type="transmembrane region" description="Helical" evidence="10">
    <location>
        <begin position="234"/>
        <end position="257"/>
    </location>
</feature>
<evidence type="ECO:0000256" key="9">
    <source>
        <dbReference type="SAM" id="MobiDB-lite"/>
    </source>
</evidence>
<reference evidence="13" key="2">
    <citation type="submission" date="2020-10" db="UniProtKB">
        <authorList>
            <consortium name="WormBaseParasite"/>
        </authorList>
    </citation>
    <scope>IDENTIFICATION</scope>
</reference>
<comment type="similarity">
    <text evidence="2">Belongs to the SLC41A transporter family.</text>
</comment>
<dbReference type="FunFam" id="1.10.357.20:FF:000001">
    <property type="entry name" value="Solute carrier family 41 member 2"/>
    <property type="match status" value="1"/>
</dbReference>
<feature type="domain" description="SLC41A/MgtE integral membrane" evidence="11">
    <location>
        <begin position="118"/>
        <end position="251"/>
    </location>
</feature>
<keyword evidence="5" id="KW-0460">Magnesium</keyword>
<keyword evidence="12" id="KW-1185">Reference proteome</keyword>
<dbReference type="Proteomes" id="UP000492821">
    <property type="component" value="Unassembled WGS sequence"/>
</dbReference>
<evidence type="ECO:0000256" key="4">
    <source>
        <dbReference type="ARBA" id="ARBA00022692"/>
    </source>
</evidence>
<evidence type="ECO:0000256" key="1">
    <source>
        <dbReference type="ARBA" id="ARBA00004141"/>
    </source>
</evidence>
<sequence>MIRRLRKKTSATINTGAMEGQTNPTFVDASPMVAGEYGSVAKPNDGVDLASDLELHTIGTRSGHHDPPLPVESSMLLFFQVLFPFLVAGFGMVLAGIVLDAVQHWDLFTQVPETFILVPALLGLKGNLEMTLASRLSTQANTGKMDTKEQIITVVISNVALIQVQAIGVTLLASGFAMILAWIPKGEIDWGHASLLCASSLTTASLASFLLSGIMVIVILIARRYDINPDNIATPIAASLGDLTTLIILSTFGSLFLHAHLSDSWMNVIVIAAFLAACPIWAVAACRDGAAKIVLETGWTPIVLSMLLSSGGGFVLEKAMQSYKQMALFQPVINGVGGNLAAVHASRLSTFFHKNSIGIGLLPHGWTLRRFGAIDRAFFSSDWDARSARVLLFLVIPGHIIFNWLISLFHTGDNPPNSALFTSIYLTAAIVQFKQKLISAKLIFLIRSLSHDVFLQSLYGFEYC</sequence>
<dbReference type="WBParaSite" id="Pan_g20333.t1">
    <property type="protein sequence ID" value="Pan_g20333.t1"/>
    <property type="gene ID" value="Pan_g20333"/>
</dbReference>
<feature type="compositionally biased region" description="Polar residues" evidence="9">
    <location>
        <begin position="10"/>
        <end position="24"/>
    </location>
</feature>
<feature type="transmembrane region" description="Helical" evidence="10">
    <location>
        <begin position="264"/>
        <end position="285"/>
    </location>
</feature>
<feature type="domain" description="SLC41A/MgtE integral membrane" evidence="11">
    <location>
        <begin position="330"/>
        <end position="431"/>
    </location>
</feature>
<feature type="transmembrane region" description="Helical" evidence="10">
    <location>
        <begin position="151"/>
        <end position="183"/>
    </location>
</feature>
<name>A0A7E4VGU1_PANRE</name>
<evidence type="ECO:0000256" key="7">
    <source>
        <dbReference type="ARBA" id="ARBA00023065"/>
    </source>
</evidence>
<evidence type="ECO:0000259" key="11">
    <source>
        <dbReference type="Pfam" id="PF01769"/>
    </source>
</evidence>
<dbReference type="InterPro" id="IPR045349">
    <property type="entry name" value="SLC41A1-3"/>
</dbReference>
<feature type="transmembrane region" description="Helical" evidence="10">
    <location>
        <begin position="297"/>
        <end position="316"/>
    </location>
</feature>
<evidence type="ECO:0000313" key="12">
    <source>
        <dbReference type="Proteomes" id="UP000492821"/>
    </source>
</evidence>
<reference evidence="12" key="1">
    <citation type="journal article" date="2013" name="Genetics">
        <title>The draft genome and transcriptome of Panagrellus redivivus are shaped by the harsh demands of a free-living lifestyle.</title>
        <authorList>
            <person name="Srinivasan J."/>
            <person name="Dillman A.R."/>
            <person name="Macchietto M.G."/>
            <person name="Heikkinen L."/>
            <person name="Lakso M."/>
            <person name="Fracchia K.M."/>
            <person name="Antoshechkin I."/>
            <person name="Mortazavi A."/>
            <person name="Wong G."/>
            <person name="Sternberg P.W."/>
        </authorList>
    </citation>
    <scope>NUCLEOTIDE SEQUENCE [LARGE SCALE GENOMIC DNA]</scope>
    <source>
        <strain evidence="12">MT8872</strain>
    </source>
</reference>
<keyword evidence="6 10" id="KW-1133">Transmembrane helix</keyword>
<dbReference type="InterPro" id="IPR036739">
    <property type="entry name" value="SLC41_membr_dom_sf"/>
</dbReference>
<organism evidence="12 13">
    <name type="scientific">Panagrellus redivivus</name>
    <name type="common">Microworm</name>
    <dbReference type="NCBI Taxonomy" id="6233"/>
    <lineage>
        <taxon>Eukaryota</taxon>
        <taxon>Metazoa</taxon>
        <taxon>Ecdysozoa</taxon>
        <taxon>Nematoda</taxon>
        <taxon>Chromadorea</taxon>
        <taxon>Rhabditida</taxon>
        <taxon>Tylenchina</taxon>
        <taxon>Panagrolaimomorpha</taxon>
        <taxon>Panagrolaimoidea</taxon>
        <taxon>Panagrolaimidae</taxon>
        <taxon>Panagrellus</taxon>
    </lineage>
</organism>
<dbReference type="InterPro" id="IPR006667">
    <property type="entry name" value="SLC41_membr_dom"/>
</dbReference>
<keyword evidence="7" id="KW-0406">Ion transport</keyword>
<evidence type="ECO:0000313" key="13">
    <source>
        <dbReference type="WBParaSite" id="Pan_g20333.t1"/>
    </source>
</evidence>
<evidence type="ECO:0000256" key="8">
    <source>
        <dbReference type="ARBA" id="ARBA00023136"/>
    </source>
</evidence>
<dbReference type="PANTHER" id="PTHR16228:SF7">
    <property type="entry name" value="SLC41A_MGTE INTEGRAL MEMBRANE DOMAIN-CONTAINING PROTEIN"/>
    <property type="match status" value="1"/>
</dbReference>
<keyword evidence="8 10" id="KW-0472">Membrane</keyword>
<feature type="transmembrane region" description="Helical" evidence="10">
    <location>
        <begin position="195"/>
        <end position="222"/>
    </location>
</feature>
<dbReference type="Pfam" id="PF01769">
    <property type="entry name" value="MgtE"/>
    <property type="match status" value="2"/>
</dbReference>
<keyword evidence="3" id="KW-0813">Transport</keyword>